<sequence>MADKLAGKWNFVSGENFDEYMKECGVSFLTRKVAVNLKPVLDIVIEGNNWTITSTSTFKTHVAKFVIGEEFADKTADGRDVKSKYTIEGDKLIQQETGLNGGKDSRFERFVEDGKLKVVCECNGVKCVRTYARA</sequence>
<dbReference type="AlphaFoldDB" id="A0AA36D1B1"/>
<dbReference type="EMBL" id="CATQJA010002656">
    <property type="protein sequence ID" value="CAJ0579232.1"/>
    <property type="molecule type" value="Genomic_DNA"/>
</dbReference>
<dbReference type="SUPFAM" id="SSF50814">
    <property type="entry name" value="Lipocalins"/>
    <property type="match status" value="1"/>
</dbReference>
<dbReference type="InterPro" id="IPR000463">
    <property type="entry name" value="Fatty_acid-bd"/>
</dbReference>
<gene>
    <name evidence="4" type="ORF">MSPICULIGERA_LOCUS17459</name>
</gene>
<dbReference type="PANTHER" id="PTHR11955">
    <property type="entry name" value="FATTY ACID BINDING PROTEIN"/>
    <property type="match status" value="1"/>
</dbReference>
<accession>A0AA36D1B1</accession>
<dbReference type="InterPro" id="IPR012674">
    <property type="entry name" value="Calycin"/>
</dbReference>
<dbReference type="InterPro" id="IPR000566">
    <property type="entry name" value="Lipocln_cytosolic_FA-bd_dom"/>
</dbReference>
<dbReference type="PRINTS" id="PR00178">
    <property type="entry name" value="FATTYACIDBP"/>
</dbReference>
<evidence type="ECO:0000259" key="3">
    <source>
        <dbReference type="Pfam" id="PF00061"/>
    </source>
</evidence>
<dbReference type="Proteomes" id="UP001177023">
    <property type="component" value="Unassembled WGS sequence"/>
</dbReference>
<evidence type="ECO:0000313" key="5">
    <source>
        <dbReference type="Proteomes" id="UP001177023"/>
    </source>
</evidence>
<evidence type="ECO:0000256" key="1">
    <source>
        <dbReference type="ARBA" id="ARBA00008390"/>
    </source>
</evidence>
<dbReference type="Gene3D" id="2.40.128.20">
    <property type="match status" value="1"/>
</dbReference>
<proteinExistence type="inferred from homology"/>
<protein>
    <recommendedName>
        <fullName evidence="3">Lipocalin/cytosolic fatty-acid binding domain-containing protein</fullName>
    </recommendedName>
</protein>
<comment type="caution">
    <text evidence="4">The sequence shown here is derived from an EMBL/GenBank/DDBJ whole genome shotgun (WGS) entry which is preliminary data.</text>
</comment>
<feature type="non-terminal residue" evidence="4">
    <location>
        <position position="1"/>
    </location>
</feature>
<evidence type="ECO:0000313" key="4">
    <source>
        <dbReference type="EMBL" id="CAJ0579232.1"/>
    </source>
</evidence>
<keyword evidence="5" id="KW-1185">Reference proteome</keyword>
<feature type="domain" description="Lipocalin/cytosolic fatty-acid binding" evidence="3">
    <location>
        <begin position="6"/>
        <end position="133"/>
    </location>
</feature>
<name>A0AA36D1B1_9BILA</name>
<keyword evidence="2" id="KW-0446">Lipid-binding</keyword>
<dbReference type="GO" id="GO:0005504">
    <property type="term" value="F:fatty acid binding"/>
    <property type="evidence" value="ECO:0007669"/>
    <property type="project" value="UniProtKB-ARBA"/>
</dbReference>
<dbReference type="InterPro" id="IPR031259">
    <property type="entry name" value="ILBP"/>
</dbReference>
<dbReference type="CDD" id="cd00742">
    <property type="entry name" value="FABP"/>
    <property type="match status" value="1"/>
</dbReference>
<dbReference type="FunFam" id="2.40.128.20:FF:000001">
    <property type="entry name" value="Fatty acid-binding protein, adipocyte"/>
    <property type="match status" value="1"/>
</dbReference>
<evidence type="ECO:0000256" key="2">
    <source>
        <dbReference type="ARBA" id="ARBA00023121"/>
    </source>
</evidence>
<comment type="similarity">
    <text evidence="1">Belongs to the calycin superfamily. Fatty-acid binding protein (FABP) family.</text>
</comment>
<dbReference type="Pfam" id="PF00061">
    <property type="entry name" value="Lipocalin"/>
    <property type="match status" value="1"/>
</dbReference>
<organism evidence="4 5">
    <name type="scientific">Mesorhabditis spiculigera</name>
    <dbReference type="NCBI Taxonomy" id="96644"/>
    <lineage>
        <taxon>Eukaryota</taxon>
        <taxon>Metazoa</taxon>
        <taxon>Ecdysozoa</taxon>
        <taxon>Nematoda</taxon>
        <taxon>Chromadorea</taxon>
        <taxon>Rhabditida</taxon>
        <taxon>Rhabditina</taxon>
        <taxon>Rhabditomorpha</taxon>
        <taxon>Rhabditoidea</taxon>
        <taxon>Rhabditidae</taxon>
        <taxon>Mesorhabditinae</taxon>
        <taxon>Mesorhabditis</taxon>
    </lineage>
</organism>
<reference evidence="4" key="1">
    <citation type="submission" date="2023-06" db="EMBL/GenBank/DDBJ databases">
        <authorList>
            <person name="Delattre M."/>
        </authorList>
    </citation>
    <scope>NUCLEOTIDE SEQUENCE</scope>
    <source>
        <strain evidence="4">AF72</strain>
    </source>
</reference>